<dbReference type="OrthoDB" id="9786954at2"/>
<evidence type="ECO:0000256" key="1">
    <source>
        <dbReference type="ARBA" id="ARBA00001164"/>
    </source>
</evidence>
<comment type="caution">
    <text evidence="11">The sequence shown here is derived from an EMBL/GenBank/DDBJ whole genome shotgun (WGS) entry which is preliminary data.</text>
</comment>
<comment type="pathway">
    <text evidence="2 9">Amino-acid biosynthesis; L-tryptophan biosynthesis; L-tryptophan from chorismate: step 3/5.</text>
</comment>
<keyword evidence="8 9" id="KW-0413">Isomerase</keyword>
<dbReference type="InterPro" id="IPR013785">
    <property type="entry name" value="Aldolase_TIM"/>
</dbReference>
<evidence type="ECO:0000256" key="8">
    <source>
        <dbReference type="ARBA" id="ARBA00023235"/>
    </source>
</evidence>
<evidence type="ECO:0000256" key="2">
    <source>
        <dbReference type="ARBA" id="ARBA00004664"/>
    </source>
</evidence>
<dbReference type="Proteomes" id="UP000032544">
    <property type="component" value="Unassembled WGS sequence"/>
</dbReference>
<dbReference type="InterPro" id="IPR011060">
    <property type="entry name" value="RibuloseP-bd_barrel"/>
</dbReference>
<keyword evidence="12" id="KW-1185">Reference proteome</keyword>
<evidence type="ECO:0000256" key="7">
    <source>
        <dbReference type="ARBA" id="ARBA00023141"/>
    </source>
</evidence>
<dbReference type="InterPro" id="IPR001240">
    <property type="entry name" value="PRAI_dom"/>
</dbReference>
<sequence>MTKNLKIKVCGMKFTQNREQVEALGVDLLGYIFYGPSKRFVGDTPDAGLFQSDRPKVGVFVNENAFEILGLAKNFDFEYIQLHGKENPKTCGLLKNQGLQVLKAFPMDDDFKFATTAAYEENVDYFLFDTKTKEHGGSGKKFNWQILENYTGNTPFFLSGGIGPDDVAEIKELNHPMLAGVDLNSGFEDEPGLKNIEKLKHFIEEIRI</sequence>
<gene>
    <name evidence="9" type="primary">trpF</name>
    <name evidence="11" type="ORF">LH29_05370</name>
</gene>
<dbReference type="HAMAP" id="MF_00135">
    <property type="entry name" value="PRAI"/>
    <property type="match status" value="1"/>
</dbReference>
<dbReference type="SUPFAM" id="SSF51366">
    <property type="entry name" value="Ribulose-phoshate binding barrel"/>
    <property type="match status" value="1"/>
</dbReference>
<comment type="similarity">
    <text evidence="9">Belongs to the TrpF family.</text>
</comment>
<dbReference type="Pfam" id="PF00697">
    <property type="entry name" value="PRAI"/>
    <property type="match status" value="1"/>
</dbReference>
<evidence type="ECO:0000256" key="6">
    <source>
        <dbReference type="ARBA" id="ARBA00022822"/>
    </source>
</evidence>
<reference evidence="11 12" key="1">
    <citation type="submission" date="2014-09" db="EMBL/GenBank/DDBJ databases">
        <title>Draft Genome Sequence of Draconibacterium sp. JN14CK-3.</title>
        <authorList>
            <person name="Dong C."/>
            <person name="Lai Q."/>
            <person name="Shao Z."/>
        </authorList>
    </citation>
    <scope>NUCLEOTIDE SEQUENCE [LARGE SCALE GENOMIC DNA]</scope>
    <source>
        <strain evidence="11 12">JN14CK-3</strain>
    </source>
</reference>
<dbReference type="AlphaFoldDB" id="A0A0D8JD93"/>
<dbReference type="EC" id="5.3.1.24" evidence="3 9"/>
<evidence type="ECO:0000256" key="5">
    <source>
        <dbReference type="ARBA" id="ARBA00022605"/>
    </source>
</evidence>
<dbReference type="PANTHER" id="PTHR42894">
    <property type="entry name" value="N-(5'-PHOSPHORIBOSYL)ANTHRANILATE ISOMERASE"/>
    <property type="match status" value="1"/>
</dbReference>
<evidence type="ECO:0000256" key="3">
    <source>
        <dbReference type="ARBA" id="ARBA00012572"/>
    </source>
</evidence>
<dbReference type="STRING" id="1544798.LH29_05370"/>
<dbReference type="GO" id="GO:0000162">
    <property type="term" value="P:L-tryptophan biosynthetic process"/>
    <property type="evidence" value="ECO:0007669"/>
    <property type="project" value="UniProtKB-UniRule"/>
</dbReference>
<dbReference type="EMBL" id="JRHC01000001">
    <property type="protein sequence ID" value="KJF44867.1"/>
    <property type="molecule type" value="Genomic_DNA"/>
</dbReference>
<evidence type="ECO:0000259" key="10">
    <source>
        <dbReference type="Pfam" id="PF00697"/>
    </source>
</evidence>
<evidence type="ECO:0000313" key="11">
    <source>
        <dbReference type="EMBL" id="KJF44867.1"/>
    </source>
</evidence>
<dbReference type="PATRIC" id="fig|1544798.3.peg.1085"/>
<name>A0A0D8JD93_9BACT</name>
<protein>
    <recommendedName>
        <fullName evidence="4 9">N-(5'-phosphoribosyl)anthranilate isomerase</fullName>
        <shortName evidence="9">PRAI</shortName>
        <ecNumber evidence="3 9">5.3.1.24</ecNumber>
    </recommendedName>
</protein>
<proteinExistence type="inferred from homology"/>
<accession>A0A0D8JD93</accession>
<dbReference type="UniPathway" id="UPA00035">
    <property type="reaction ID" value="UER00042"/>
</dbReference>
<keyword evidence="5 9" id="KW-0028">Amino-acid biosynthesis</keyword>
<evidence type="ECO:0000256" key="4">
    <source>
        <dbReference type="ARBA" id="ARBA00022272"/>
    </source>
</evidence>
<feature type="domain" description="N-(5'phosphoribosyl) anthranilate isomerase (PRAI)" evidence="10">
    <location>
        <begin position="8"/>
        <end position="204"/>
    </location>
</feature>
<dbReference type="InterPro" id="IPR044643">
    <property type="entry name" value="TrpF_fam"/>
</dbReference>
<keyword evidence="6 9" id="KW-0822">Tryptophan biosynthesis</keyword>
<dbReference type="PANTHER" id="PTHR42894:SF1">
    <property type="entry name" value="N-(5'-PHOSPHORIBOSYL)ANTHRANILATE ISOMERASE"/>
    <property type="match status" value="1"/>
</dbReference>
<comment type="catalytic activity">
    <reaction evidence="1 9">
        <text>N-(5-phospho-beta-D-ribosyl)anthranilate = 1-(2-carboxyphenylamino)-1-deoxy-D-ribulose 5-phosphate</text>
        <dbReference type="Rhea" id="RHEA:21540"/>
        <dbReference type="ChEBI" id="CHEBI:18277"/>
        <dbReference type="ChEBI" id="CHEBI:58613"/>
        <dbReference type="EC" id="5.3.1.24"/>
    </reaction>
</comment>
<dbReference type="RefSeq" id="WP_045026393.1">
    <property type="nucleotide sequence ID" value="NZ_JRHC01000001.1"/>
</dbReference>
<dbReference type="CDD" id="cd00405">
    <property type="entry name" value="PRAI"/>
    <property type="match status" value="1"/>
</dbReference>
<dbReference type="Gene3D" id="3.20.20.70">
    <property type="entry name" value="Aldolase class I"/>
    <property type="match status" value="1"/>
</dbReference>
<evidence type="ECO:0000256" key="9">
    <source>
        <dbReference type="HAMAP-Rule" id="MF_00135"/>
    </source>
</evidence>
<organism evidence="11 12">
    <name type="scientific">Draconibacterium sediminis</name>
    <dbReference type="NCBI Taxonomy" id="1544798"/>
    <lineage>
        <taxon>Bacteria</taxon>
        <taxon>Pseudomonadati</taxon>
        <taxon>Bacteroidota</taxon>
        <taxon>Bacteroidia</taxon>
        <taxon>Marinilabiliales</taxon>
        <taxon>Prolixibacteraceae</taxon>
        <taxon>Draconibacterium</taxon>
    </lineage>
</organism>
<evidence type="ECO:0000313" key="12">
    <source>
        <dbReference type="Proteomes" id="UP000032544"/>
    </source>
</evidence>
<dbReference type="GO" id="GO:0004640">
    <property type="term" value="F:phosphoribosylanthranilate isomerase activity"/>
    <property type="evidence" value="ECO:0007669"/>
    <property type="project" value="UniProtKB-UniRule"/>
</dbReference>
<keyword evidence="7 9" id="KW-0057">Aromatic amino acid biosynthesis</keyword>